<dbReference type="AlphaFoldDB" id="A0A7C5VTV8"/>
<evidence type="ECO:0000313" key="9">
    <source>
        <dbReference type="EMBL" id="HHM96051.1"/>
    </source>
</evidence>
<keyword evidence="3" id="KW-1003">Cell membrane</keyword>
<dbReference type="EMBL" id="DRWX01000121">
    <property type="protein sequence ID" value="HHM96051.1"/>
    <property type="molecule type" value="Genomic_DNA"/>
</dbReference>
<dbReference type="Gene3D" id="1.10.3720.10">
    <property type="entry name" value="MetI-like"/>
    <property type="match status" value="1"/>
</dbReference>
<feature type="transmembrane region" description="Helical" evidence="7">
    <location>
        <begin position="199"/>
        <end position="224"/>
    </location>
</feature>
<keyword evidence="2 7" id="KW-0813">Transport</keyword>
<comment type="similarity">
    <text evidence="7">Belongs to the binding-protein-dependent transport system permease family.</text>
</comment>
<dbReference type="InterPro" id="IPR050366">
    <property type="entry name" value="BP-dependent_transpt_permease"/>
</dbReference>
<dbReference type="PROSITE" id="PS50928">
    <property type="entry name" value="ABC_TM1"/>
    <property type="match status" value="1"/>
</dbReference>
<dbReference type="CDD" id="cd06261">
    <property type="entry name" value="TM_PBP2"/>
    <property type="match status" value="1"/>
</dbReference>
<gene>
    <name evidence="9" type="ORF">ENM21_02425</name>
</gene>
<dbReference type="InterPro" id="IPR000515">
    <property type="entry name" value="MetI-like"/>
</dbReference>
<feature type="transmembrane region" description="Helical" evidence="7">
    <location>
        <begin position="135"/>
        <end position="153"/>
    </location>
</feature>
<feature type="transmembrane region" description="Helical" evidence="7">
    <location>
        <begin position="36"/>
        <end position="57"/>
    </location>
</feature>
<feature type="transmembrane region" description="Helical" evidence="7">
    <location>
        <begin position="100"/>
        <end position="123"/>
    </location>
</feature>
<keyword evidence="4 7" id="KW-0812">Transmembrane</keyword>
<dbReference type="PANTHER" id="PTHR43386">
    <property type="entry name" value="OLIGOPEPTIDE TRANSPORT SYSTEM PERMEASE PROTEIN APPC"/>
    <property type="match status" value="1"/>
</dbReference>
<sequence length="302" mass="32692">MDVVAAPQKHTVVRRGPLRLLLSILRLGGIGVNARFWVSIGLLSAILIFGLLGPALLGKRDPLRIVGGLYDPPSSKVWLGTDNFGRDVFTQLMYGTRTSLTIGLIAGAIATGIGVAIGTLAGFRGGMVEEALMGFTNVVITIPSIVILILLSIAVQSRSILAMGLIIGITSWPWTARAVRAQTASLRAREHLDIARLSGAGTLSLILWDIIPYMFSYIFMAFVLQFASGILQEAALSLLGLGPSNTISLGIMLHWSLLWEAVRTGAWWAFFPPTLFLTVIAFALLLLQSSLDEIFNPRLRRK</sequence>
<name>A0A7C5VTV8_THERO</name>
<evidence type="ECO:0000256" key="5">
    <source>
        <dbReference type="ARBA" id="ARBA00022989"/>
    </source>
</evidence>
<reference evidence="9" key="1">
    <citation type="journal article" date="2020" name="mSystems">
        <title>Genome- and Community-Level Interaction Insights into Carbon Utilization and Element Cycling Functions of Hydrothermarchaeota in Hydrothermal Sediment.</title>
        <authorList>
            <person name="Zhou Z."/>
            <person name="Liu Y."/>
            <person name="Xu W."/>
            <person name="Pan J."/>
            <person name="Luo Z.H."/>
            <person name="Li M."/>
        </authorList>
    </citation>
    <scope>NUCLEOTIDE SEQUENCE [LARGE SCALE GENOMIC DNA]</scope>
    <source>
        <strain evidence="9">SpSt-1065</strain>
    </source>
</reference>
<evidence type="ECO:0000256" key="3">
    <source>
        <dbReference type="ARBA" id="ARBA00022475"/>
    </source>
</evidence>
<accession>A0A7C5VTV8</accession>
<keyword evidence="5 7" id="KW-1133">Transmembrane helix</keyword>
<evidence type="ECO:0000256" key="6">
    <source>
        <dbReference type="ARBA" id="ARBA00023136"/>
    </source>
</evidence>
<keyword evidence="6 7" id="KW-0472">Membrane</keyword>
<dbReference type="GO" id="GO:0071916">
    <property type="term" value="F:dipeptide transmembrane transporter activity"/>
    <property type="evidence" value="ECO:0007669"/>
    <property type="project" value="TreeGrafter"/>
</dbReference>
<dbReference type="Pfam" id="PF00528">
    <property type="entry name" value="BPD_transp_1"/>
    <property type="match status" value="1"/>
</dbReference>
<evidence type="ECO:0000256" key="4">
    <source>
        <dbReference type="ARBA" id="ARBA00022692"/>
    </source>
</evidence>
<dbReference type="SUPFAM" id="SSF161098">
    <property type="entry name" value="MetI-like"/>
    <property type="match status" value="1"/>
</dbReference>
<proteinExistence type="inferred from homology"/>
<feature type="transmembrane region" description="Helical" evidence="7">
    <location>
        <begin position="267"/>
        <end position="287"/>
    </location>
</feature>
<dbReference type="InterPro" id="IPR035906">
    <property type="entry name" value="MetI-like_sf"/>
</dbReference>
<comment type="caution">
    <text evidence="9">The sequence shown here is derived from an EMBL/GenBank/DDBJ whole genome shotgun (WGS) entry which is preliminary data.</text>
</comment>
<feature type="transmembrane region" description="Helical" evidence="7">
    <location>
        <begin position="160"/>
        <end position="179"/>
    </location>
</feature>
<comment type="subcellular location">
    <subcellularLocation>
        <location evidence="1 7">Cell membrane</location>
        <topology evidence="1 7">Multi-pass membrane protein</topology>
    </subcellularLocation>
</comment>
<evidence type="ECO:0000259" key="8">
    <source>
        <dbReference type="PROSITE" id="PS50928"/>
    </source>
</evidence>
<evidence type="ECO:0000256" key="2">
    <source>
        <dbReference type="ARBA" id="ARBA00022448"/>
    </source>
</evidence>
<protein>
    <submittedName>
        <fullName evidence="9">ABC transporter permease</fullName>
    </submittedName>
</protein>
<evidence type="ECO:0000256" key="1">
    <source>
        <dbReference type="ARBA" id="ARBA00004651"/>
    </source>
</evidence>
<evidence type="ECO:0000256" key="7">
    <source>
        <dbReference type="RuleBase" id="RU363032"/>
    </source>
</evidence>
<feature type="domain" description="ABC transmembrane type-1" evidence="8">
    <location>
        <begin position="96"/>
        <end position="288"/>
    </location>
</feature>
<feature type="transmembrane region" description="Helical" evidence="7">
    <location>
        <begin position="236"/>
        <end position="255"/>
    </location>
</feature>
<dbReference type="PANTHER" id="PTHR43386:SF1">
    <property type="entry name" value="D,D-DIPEPTIDE TRANSPORT SYSTEM PERMEASE PROTEIN DDPC-RELATED"/>
    <property type="match status" value="1"/>
</dbReference>
<dbReference type="GO" id="GO:0005886">
    <property type="term" value="C:plasma membrane"/>
    <property type="evidence" value="ECO:0007669"/>
    <property type="project" value="UniProtKB-SubCell"/>
</dbReference>
<organism evidence="9">
    <name type="scientific">Thermomicrobium roseum</name>
    <dbReference type="NCBI Taxonomy" id="500"/>
    <lineage>
        <taxon>Bacteria</taxon>
        <taxon>Pseudomonadati</taxon>
        <taxon>Thermomicrobiota</taxon>
        <taxon>Thermomicrobia</taxon>
        <taxon>Thermomicrobiales</taxon>
        <taxon>Thermomicrobiaceae</taxon>
        <taxon>Thermomicrobium</taxon>
    </lineage>
</organism>